<evidence type="ECO:0000313" key="3">
    <source>
        <dbReference type="Proteomes" id="UP000769528"/>
    </source>
</evidence>
<evidence type="ECO:0000313" key="2">
    <source>
        <dbReference type="EMBL" id="KAH3667773.1"/>
    </source>
</evidence>
<organism evidence="2 3">
    <name type="scientific">Wickerhamomyces mucosus</name>
    <dbReference type="NCBI Taxonomy" id="1378264"/>
    <lineage>
        <taxon>Eukaryota</taxon>
        <taxon>Fungi</taxon>
        <taxon>Dikarya</taxon>
        <taxon>Ascomycota</taxon>
        <taxon>Saccharomycotina</taxon>
        <taxon>Saccharomycetes</taxon>
        <taxon>Phaffomycetales</taxon>
        <taxon>Wickerhamomycetaceae</taxon>
        <taxon>Wickerhamomyces</taxon>
    </lineage>
</organism>
<feature type="transmembrane region" description="Helical" evidence="1">
    <location>
        <begin position="35"/>
        <end position="58"/>
    </location>
</feature>
<keyword evidence="3" id="KW-1185">Reference proteome</keyword>
<dbReference type="EMBL" id="JAEUBF010001380">
    <property type="protein sequence ID" value="KAH3667773.1"/>
    <property type="molecule type" value="Genomic_DNA"/>
</dbReference>
<gene>
    <name evidence="2" type="ORF">WICMUC_005305</name>
</gene>
<keyword evidence="1" id="KW-1133">Transmembrane helix</keyword>
<dbReference type="Proteomes" id="UP000769528">
    <property type="component" value="Unassembled WGS sequence"/>
</dbReference>
<keyword evidence="1" id="KW-0812">Transmembrane</keyword>
<dbReference type="OrthoDB" id="10525723at2759"/>
<evidence type="ECO:0000256" key="1">
    <source>
        <dbReference type="SAM" id="Phobius"/>
    </source>
</evidence>
<keyword evidence="1" id="KW-0472">Membrane</keyword>
<name>A0A9P8T668_9ASCO</name>
<sequence>MNSIDSSTFSILDKLIEEMSLIVMLFAHFNSGNKAIAFFELALIVNFSLILVTFIDIISKNLLLFKFRVFKVATSKPETRVKEVSEIVILLICLIPLSRVAVLKIGKTFQLIESTLFNEGAEIEAKDVNSFKENVPPIEAKFGTLILTKLDAFETLKSPLIV</sequence>
<reference evidence="2" key="2">
    <citation type="submission" date="2021-01" db="EMBL/GenBank/DDBJ databases">
        <authorList>
            <person name="Schikora-Tamarit M.A."/>
        </authorList>
    </citation>
    <scope>NUCLEOTIDE SEQUENCE</scope>
    <source>
        <strain evidence="2">CBS6341</strain>
    </source>
</reference>
<comment type="caution">
    <text evidence="2">The sequence shown here is derived from an EMBL/GenBank/DDBJ whole genome shotgun (WGS) entry which is preliminary data.</text>
</comment>
<proteinExistence type="predicted"/>
<dbReference type="AlphaFoldDB" id="A0A9P8T668"/>
<protein>
    <submittedName>
        <fullName evidence="2">Uncharacterized protein</fullName>
    </submittedName>
</protein>
<reference evidence="2" key="1">
    <citation type="journal article" date="2021" name="Open Biol.">
        <title>Shared evolutionary footprints suggest mitochondrial oxidative damage underlies multiple complex I losses in fungi.</title>
        <authorList>
            <person name="Schikora-Tamarit M.A."/>
            <person name="Marcet-Houben M."/>
            <person name="Nosek J."/>
            <person name="Gabaldon T."/>
        </authorList>
    </citation>
    <scope>NUCLEOTIDE SEQUENCE</scope>
    <source>
        <strain evidence="2">CBS6341</strain>
    </source>
</reference>
<accession>A0A9P8T668</accession>